<proteinExistence type="predicted"/>
<gene>
    <name evidence="2" type="ORF">NVV95_06390</name>
</gene>
<dbReference type="SMART" id="SM00530">
    <property type="entry name" value="HTH_XRE"/>
    <property type="match status" value="1"/>
</dbReference>
<dbReference type="Gene3D" id="3.40.50.300">
    <property type="entry name" value="P-loop containing nucleotide triphosphate hydrolases"/>
    <property type="match status" value="1"/>
</dbReference>
<evidence type="ECO:0000313" key="2">
    <source>
        <dbReference type="EMBL" id="MCS5714179.1"/>
    </source>
</evidence>
<dbReference type="Proteomes" id="UP001165580">
    <property type="component" value="Unassembled WGS sequence"/>
</dbReference>
<feature type="domain" description="HTH cro/C1-type" evidence="1">
    <location>
        <begin position="10"/>
        <end position="65"/>
    </location>
</feature>
<dbReference type="SUPFAM" id="SSF47413">
    <property type="entry name" value="lambda repressor-like DNA-binding domains"/>
    <property type="match status" value="1"/>
</dbReference>
<dbReference type="Gene3D" id="1.10.260.40">
    <property type="entry name" value="lambda repressor-like DNA-binding domains"/>
    <property type="match status" value="1"/>
</dbReference>
<dbReference type="SMART" id="SM00382">
    <property type="entry name" value="AAA"/>
    <property type="match status" value="1"/>
</dbReference>
<dbReference type="InterPro" id="IPR010982">
    <property type="entry name" value="Lambda_DNA-bd_dom_sf"/>
</dbReference>
<evidence type="ECO:0000259" key="1">
    <source>
        <dbReference type="PROSITE" id="PS50943"/>
    </source>
</evidence>
<dbReference type="InterPro" id="IPR001387">
    <property type="entry name" value="Cro/C1-type_HTH"/>
</dbReference>
<dbReference type="Gene3D" id="1.25.40.10">
    <property type="entry name" value="Tetratricopeptide repeat domain"/>
    <property type="match status" value="1"/>
</dbReference>
<reference evidence="2" key="1">
    <citation type="submission" date="2022-08" db="EMBL/GenBank/DDBJ databases">
        <authorList>
            <person name="Deng Y."/>
            <person name="Han X.-F."/>
            <person name="Zhang Y.-Q."/>
        </authorList>
    </citation>
    <scope>NUCLEOTIDE SEQUENCE</scope>
    <source>
        <strain evidence="2">CPCC 205716</strain>
    </source>
</reference>
<dbReference type="EMBL" id="JANTEZ010000002">
    <property type="protein sequence ID" value="MCS5714179.1"/>
    <property type="molecule type" value="Genomic_DNA"/>
</dbReference>
<comment type="caution">
    <text evidence="2">The sequence shown here is derived from an EMBL/GenBank/DDBJ whole genome shotgun (WGS) entry which is preliminary data.</text>
</comment>
<dbReference type="InterPro" id="IPR003593">
    <property type="entry name" value="AAA+_ATPase"/>
</dbReference>
<dbReference type="SUPFAM" id="SSF48452">
    <property type="entry name" value="TPR-like"/>
    <property type="match status" value="2"/>
</dbReference>
<dbReference type="InterPro" id="IPR027417">
    <property type="entry name" value="P-loop_NTPase"/>
</dbReference>
<dbReference type="PANTHER" id="PTHR47691:SF3">
    <property type="entry name" value="HTH-TYPE TRANSCRIPTIONAL REGULATOR RV0890C-RELATED"/>
    <property type="match status" value="1"/>
</dbReference>
<organism evidence="2 3">
    <name type="scientific">Herbiconiux gentiana</name>
    <dbReference type="NCBI Taxonomy" id="2970912"/>
    <lineage>
        <taxon>Bacteria</taxon>
        <taxon>Bacillati</taxon>
        <taxon>Actinomycetota</taxon>
        <taxon>Actinomycetes</taxon>
        <taxon>Micrococcales</taxon>
        <taxon>Microbacteriaceae</taxon>
        <taxon>Herbiconiux</taxon>
    </lineage>
</organism>
<evidence type="ECO:0000313" key="3">
    <source>
        <dbReference type="Proteomes" id="UP001165580"/>
    </source>
</evidence>
<dbReference type="RefSeq" id="WP_259485707.1">
    <property type="nucleotide sequence ID" value="NZ_JANTEZ010000002.1"/>
</dbReference>
<dbReference type="SUPFAM" id="SSF52540">
    <property type="entry name" value="P-loop containing nucleoside triphosphate hydrolases"/>
    <property type="match status" value="1"/>
</dbReference>
<dbReference type="PROSITE" id="PS50943">
    <property type="entry name" value="HTH_CROC1"/>
    <property type="match status" value="1"/>
</dbReference>
<dbReference type="InterPro" id="IPR011990">
    <property type="entry name" value="TPR-like_helical_dom_sf"/>
</dbReference>
<dbReference type="PANTHER" id="PTHR47691">
    <property type="entry name" value="REGULATOR-RELATED"/>
    <property type="match status" value="1"/>
</dbReference>
<keyword evidence="3" id="KW-1185">Reference proteome</keyword>
<sequence length="771" mass="83566">MSQDTISGLLRNLRQSASLTLEELSERSGVSVRGISDIERGVSAAPRRSTLAALAAGLDLDGDDSESLLVAARRARTVDSDLPSALRPSRLNDFTGRERELTELDAMLAVASPVVVITGPGGFGKTTLAIECTSHHAPAEGLVFVDLAGQGRPPLSPLEVVQSVLRQTDEDLADPPTSLTEAVARWEVVARLRQPTVLLDNVASEDQVRPILSALVRGPIILTSRRTVAGITATGRLTLDSLEPPMSVKLLGRIIPESQRGPTDLQELAALCNGVPLALRIAGNRVASRPATSVRDYVDRMQSEERRLGLLVAGDLSVETVLAVSYDELDAGTAALFRASSIIDGLTFDSRIAAAASGQSHSDAEMRLESLVDLGIIESRGDNRYRMHDLLRVFAASRLRLESSADEVASAQDRLMYWLLRTLLVVVGDKSVEVPIPEEWEIFRLDDDPEGADERTARAWVLAEADHWWPAVRRAASVGDHDAVLRVAASLQWRSAKWHEWGRWHELNELALRSATALGDKRLQSLRSSLLAWTAMTELGNPILAQQSALTALEIAESIDDAYASSRARYFYAWASLYAGQTEGLEEHLTLAIDGYEETGAFSEARQARTIRGVLYRRLGQHERAVSELTAVLNELPAAFTEDGEDFATSFSRNVVLEELANSYVEVGDPESALRMADALVSMISTLDMDVFTARSRIIRARALLAGSRTDESLDELEKVGRVLAEYPPNGHVAMMLVEAEALHSAATGGGAVPGAIADLRAENRTDDASG</sequence>
<dbReference type="CDD" id="cd00093">
    <property type="entry name" value="HTH_XRE"/>
    <property type="match status" value="1"/>
</dbReference>
<name>A0ABT2GD80_9MICO</name>
<dbReference type="Pfam" id="PF13560">
    <property type="entry name" value="HTH_31"/>
    <property type="match status" value="1"/>
</dbReference>
<accession>A0ABT2GD80</accession>
<protein>
    <submittedName>
        <fullName evidence="2">Helix-turn-helix domain-containing protein</fullName>
    </submittedName>
</protein>
<dbReference type="PRINTS" id="PR00364">
    <property type="entry name" value="DISEASERSIST"/>
</dbReference>